<evidence type="ECO:0000313" key="4">
    <source>
        <dbReference type="Proteomes" id="UP001500840"/>
    </source>
</evidence>
<dbReference type="EMBL" id="BAABGA010000040">
    <property type="protein sequence ID" value="GAA4457503.1"/>
    <property type="molecule type" value="Genomic_DNA"/>
</dbReference>
<comment type="caution">
    <text evidence="3">The sequence shown here is derived from an EMBL/GenBank/DDBJ whole genome shotgun (WGS) entry which is preliminary data.</text>
</comment>
<dbReference type="RefSeq" id="WP_345323999.1">
    <property type="nucleotide sequence ID" value="NZ_BAABGA010000040.1"/>
</dbReference>
<proteinExistence type="predicted"/>
<gene>
    <name evidence="3" type="ORF">GCM10023156_34440</name>
</gene>
<evidence type="ECO:0000256" key="2">
    <source>
        <dbReference type="SAM" id="MobiDB-lite"/>
    </source>
</evidence>
<sequence length="510" mass="56039">MLNHCHVFRQIGLVSASVFATAVLLSPLYGQSEEDYESMQEQMEMGYGGESRQSAPTSIFSSMNLAPLMAASVPAMEDKRPPLKKQCDEAFLDGRMATALELFFGNLVIEPEKASEQLNSVKYSAMLKRPVWQIRWGVSLAVRGDDAGDKGAITEGSGGNRGNSGFRGEDFGPSEMGPDEFGMGDGAMGRGNNAVAAANLDQTAEAELEEALGLVAEVTAEQFSLRFSRGDFGLALSSIVPAPPVVETPRNGPSDAMDQEMNESMERERMEQERMRMEQERMDMEMERSMDSGSEFGSNRAAKMEVVQPLDETPKIDAGLEPFPMWKPGIVYLGSVSSAESTKKAKARDIDFILHFDVVLKEGRDGAIQNISRCRMIRVADGKTMGLSKPSDSIEVQRPGTIARDYVNEQIANLFAIIDRQMVLVAMPKLSPEIAKRRIASLFSGSKADRLKALAEIRLYQSQQLISDEDVEKAFYIVGGADGMKMLHGTQEDQIATVHEWVTETLTIEE</sequence>
<organism evidence="3 4">
    <name type="scientific">Novipirellula rosea</name>
    <dbReference type="NCBI Taxonomy" id="1031540"/>
    <lineage>
        <taxon>Bacteria</taxon>
        <taxon>Pseudomonadati</taxon>
        <taxon>Planctomycetota</taxon>
        <taxon>Planctomycetia</taxon>
        <taxon>Pirellulales</taxon>
        <taxon>Pirellulaceae</taxon>
        <taxon>Novipirellula</taxon>
    </lineage>
</organism>
<name>A0ABP8MZK5_9BACT</name>
<keyword evidence="1" id="KW-0175">Coiled coil</keyword>
<dbReference type="Proteomes" id="UP001500840">
    <property type="component" value="Unassembled WGS sequence"/>
</dbReference>
<reference evidence="4" key="1">
    <citation type="journal article" date="2019" name="Int. J. Syst. Evol. Microbiol.">
        <title>The Global Catalogue of Microorganisms (GCM) 10K type strain sequencing project: providing services to taxonomists for standard genome sequencing and annotation.</title>
        <authorList>
            <consortium name="The Broad Institute Genomics Platform"/>
            <consortium name="The Broad Institute Genome Sequencing Center for Infectious Disease"/>
            <person name="Wu L."/>
            <person name="Ma J."/>
        </authorList>
    </citation>
    <scope>NUCLEOTIDE SEQUENCE [LARGE SCALE GENOMIC DNA]</scope>
    <source>
        <strain evidence="4">JCM 17759</strain>
    </source>
</reference>
<keyword evidence="4" id="KW-1185">Reference proteome</keyword>
<evidence type="ECO:0000313" key="3">
    <source>
        <dbReference type="EMBL" id="GAA4457503.1"/>
    </source>
</evidence>
<evidence type="ECO:0000256" key="1">
    <source>
        <dbReference type="SAM" id="Coils"/>
    </source>
</evidence>
<accession>A0ABP8MZK5</accession>
<protein>
    <submittedName>
        <fullName evidence="3">Uncharacterized protein</fullName>
    </submittedName>
</protein>
<feature type="region of interest" description="Disordered" evidence="2">
    <location>
        <begin position="149"/>
        <end position="188"/>
    </location>
</feature>
<feature type="coiled-coil region" evidence="1">
    <location>
        <begin position="260"/>
        <end position="287"/>
    </location>
</feature>